<dbReference type="GO" id="GO:0004222">
    <property type="term" value="F:metalloendopeptidase activity"/>
    <property type="evidence" value="ECO:0007669"/>
    <property type="project" value="InterPro"/>
</dbReference>
<name>A0A9D4SXE2_RHISA</name>
<proteinExistence type="predicted"/>
<dbReference type="Proteomes" id="UP000821837">
    <property type="component" value="Unassembled WGS sequence"/>
</dbReference>
<dbReference type="PROSITE" id="PS51885">
    <property type="entry name" value="NEPRILYSIN"/>
    <property type="match status" value="1"/>
</dbReference>
<comment type="caution">
    <text evidence="2">The sequence shown here is derived from an EMBL/GenBank/DDBJ whole genome shotgun (WGS) entry which is preliminary data.</text>
</comment>
<dbReference type="Gene3D" id="1.10.1380.10">
    <property type="entry name" value="Neutral endopeptidase , domain2"/>
    <property type="match status" value="1"/>
</dbReference>
<feature type="domain" description="Peptidase M13 C-terminal" evidence="1">
    <location>
        <begin position="150"/>
        <end position="249"/>
    </location>
</feature>
<protein>
    <recommendedName>
        <fullName evidence="1">Peptidase M13 C-terminal domain-containing protein</fullName>
    </recommendedName>
</protein>
<dbReference type="VEuPathDB" id="VectorBase:RSAN_055163"/>
<gene>
    <name evidence="2" type="ORF">HPB52_014026</name>
</gene>
<dbReference type="GO" id="GO:0005886">
    <property type="term" value="C:plasma membrane"/>
    <property type="evidence" value="ECO:0007669"/>
    <property type="project" value="TreeGrafter"/>
</dbReference>
<sequence>MRRTKVMVSHIRQTYEKALNSSNWISSHIRTEMFNKLFNMTIYVGSTGRRSDPEFVEEVYKPYPDAPLDRLFPTWIRALSLCTPNAWTDQTNPLYDESEVNAEYFGDDNIAIVTTALLHDPYLYPYGPLALNYGGLGMLSSSGRQEALNATADSENLADLVGTMISYAAFDSLPAKYKRGTLAGLDMSAEQLFFINTCTKWCAQRSRPTEDYAPYRSRCIVPLMNMPEFSTAFRCAAGSPMNPRKKCAIW</sequence>
<keyword evidence="3" id="KW-1185">Reference proteome</keyword>
<dbReference type="GO" id="GO:0016485">
    <property type="term" value="P:protein processing"/>
    <property type="evidence" value="ECO:0007669"/>
    <property type="project" value="TreeGrafter"/>
</dbReference>
<dbReference type="EMBL" id="JABSTV010001250">
    <property type="protein sequence ID" value="KAH7956976.1"/>
    <property type="molecule type" value="Genomic_DNA"/>
</dbReference>
<reference evidence="2" key="1">
    <citation type="journal article" date="2020" name="Cell">
        <title>Large-Scale Comparative Analyses of Tick Genomes Elucidate Their Genetic Diversity and Vector Capacities.</title>
        <authorList>
            <consortium name="Tick Genome and Microbiome Consortium (TIGMIC)"/>
            <person name="Jia N."/>
            <person name="Wang J."/>
            <person name="Shi W."/>
            <person name="Du L."/>
            <person name="Sun Y."/>
            <person name="Zhan W."/>
            <person name="Jiang J.F."/>
            <person name="Wang Q."/>
            <person name="Zhang B."/>
            <person name="Ji P."/>
            <person name="Bell-Sakyi L."/>
            <person name="Cui X.M."/>
            <person name="Yuan T.T."/>
            <person name="Jiang B.G."/>
            <person name="Yang W.F."/>
            <person name="Lam T.T."/>
            <person name="Chang Q.C."/>
            <person name="Ding S.J."/>
            <person name="Wang X.J."/>
            <person name="Zhu J.G."/>
            <person name="Ruan X.D."/>
            <person name="Zhao L."/>
            <person name="Wei J.T."/>
            <person name="Ye R.Z."/>
            <person name="Que T.C."/>
            <person name="Du C.H."/>
            <person name="Zhou Y.H."/>
            <person name="Cheng J.X."/>
            <person name="Dai P.F."/>
            <person name="Guo W.B."/>
            <person name="Han X.H."/>
            <person name="Huang E.J."/>
            <person name="Li L.F."/>
            <person name="Wei W."/>
            <person name="Gao Y.C."/>
            <person name="Liu J.Z."/>
            <person name="Shao H.Z."/>
            <person name="Wang X."/>
            <person name="Wang C.C."/>
            <person name="Yang T.C."/>
            <person name="Huo Q.B."/>
            <person name="Li W."/>
            <person name="Chen H.Y."/>
            <person name="Chen S.E."/>
            <person name="Zhou L.G."/>
            <person name="Ni X.B."/>
            <person name="Tian J.H."/>
            <person name="Sheng Y."/>
            <person name="Liu T."/>
            <person name="Pan Y.S."/>
            <person name="Xia L.Y."/>
            <person name="Li J."/>
            <person name="Zhao F."/>
            <person name="Cao W.C."/>
        </authorList>
    </citation>
    <scope>NUCLEOTIDE SEQUENCE</scope>
    <source>
        <strain evidence="2">Rsan-2018</strain>
    </source>
</reference>
<dbReference type="PANTHER" id="PTHR11733:SF241">
    <property type="entry name" value="GH26575P-RELATED"/>
    <property type="match status" value="1"/>
</dbReference>
<organism evidence="2 3">
    <name type="scientific">Rhipicephalus sanguineus</name>
    <name type="common">Brown dog tick</name>
    <name type="synonym">Ixodes sanguineus</name>
    <dbReference type="NCBI Taxonomy" id="34632"/>
    <lineage>
        <taxon>Eukaryota</taxon>
        <taxon>Metazoa</taxon>
        <taxon>Ecdysozoa</taxon>
        <taxon>Arthropoda</taxon>
        <taxon>Chelicerata</taxon>
        <taxon>Arachnida</taxon>
        <taxon>Acari</taxon>
        <taxon>Parasitiformes</taxon>
        <taxon>Ixodida</taxon>
        <taxon>Ixodoidea</taxon>
        <taxon>Ixodidae</taxon>
        <taxon>Rhipicephalinae</taxon>
        <taxon>Rhipicephalus</taxon>
        <taxon>Rhipicephalus</taxon>
    </lineage>
</organism>
<dbReference type="Pfam" id="PF01431">
    <property type="entry name" value="Peptidase_M13"/>
    <property type="match status" value="1"/>
</dbReference>
<evidence type="ECO:0000313" key="3">
    <source>
        <dbReference type="Proteomes" id="UP000821837"/>
    </source>
</evidence>
<evidence type="ECO:0000259" key="1">
    <source>
        <dbReference type="Pfam" id="PF01431"/>
    </source>
</evidence>
<dbReference type="InterPro" id="IPR018497">
    <property type="entry name" value="Peptidase_M13_C"/>
</dbReference>
<dbReference type="InterPro" id="IPR042089">
    <property type="entry name" value="Peptidase_M13_dom_2"/>
</dbReference>
<reference evidence="2" key="2">
    <citation type="submission" date="2021-09" db="EMBL/GenBank/DDBJ databases">
        <authorList>
            <person name="Jia N."/>
            <person name="Wang J."/>
            <person name="Shi W."/>
            <person name="Du L."/>
            <person name="Sun Y."/>
            <person name="Zhan W."/>
            <person name="Jiang J."/>
            <person name="Wang Q."/>
            <person name="Zhang B."/>
            <person name="Ji P."/>
            <person name="Sakyi L.B."/>
            <person name="Cui X."/>
            <person name="Yuan T."/>
            <person name="Jiang B."/>
            <person name="Yang W."/>
            <person name="Lam T.T.-Y."/>
            <person name="Chang Q."/>
            <person name="Ding S."/>
            <person name="Wang X."/>
            <person name="Zhu J."/>
            <person name="Ruan X."/>
            <person name="Zhao L."/>
            <person name="Wei J."/>
            <person name="Que T."/>
            <person name="Du C."/>
            <person name="Cheng J."/>
            <person name="Dai P."/>
            <person name="Han X."/>
            <person name="Huang E."/>
            <person name="Gao Y."/>
            <person name="Liu J."/>
            <person name="Shao H."/>
            <person name="Ye R."/>
            <person name="Li L."/>
            <person name="Wei W."/>
            <person name="Wang X."/>
            <person name="Wang C."/>
            <person name="Huo Q."/>
            <person name="Li W."/>
            <person name="Guo W."/>
            <person name="Chen H."/>
            <person name="Chen S."/>
            <person name="Zhou L."/>
            <person name="Zhou L."/>
            <person name="Ni X."/>
            <person name="Tian J."/>
            <person name="Zhou Y."/>
            <person name="Sheng Y."/>
            <person name="Liu T."/>
            <person name="Pan Y."/>
            <person name="Xia L."/>
            <person name="Li J."/>
            <person name="Zhao F."/>
            <person name="Cao W."/>
        </authorList>
    </citation>
    <scope>NUCLEOTIDE SEQUENCE</scope>
    <source>
        <strain evidence="2">Rsan-2018</strain>
        <tissue evidence="2">Larvae</tissue>
    </source>
</reference>
<dbReference type="AlphaFoldDB" id="A0A9D4SXE2"/>
<accession>A0A9D4SXE2</accession>
<evidence type="ECO:0000313" key="2">
    <source>
        <dbReference type="EMBL" id="KAH7956976.1"/>
    </source>
</evidence>
<dbReference type="PANTHER" id="PTHR11733">
    <property type="entry name" value="ZINC METALLOPROTEASE FAMILY M13 NEPRILYSIN-RELATED"/>
    <property type="match status" value="1"/>
</dbReference>
<dbReference type="SUPFAM" id="SSF55486">
    <property type="entry name" value="Metalloproteases ('zincins'), catalytic domain"/>
    <property type="match status" value="1"/>
</dbReference>
<dbReference type="InterPro" id="IPR024079">
    <property type="entry name" value="MetalloPept_cat_dom_sf"/>
</dbReference>
<dbReference type="Gene3D" id="3.40.390.10">
    <property type="entry name" value="Collagenase (Catalytic Domain)"/>
    <property type="match status" value="2"/>
</dbReference>
<dbReference type="InterPro" id="IPR000718">
    <property type="entry name" value="Peptidase_M13"/>
</dbReference>